<keyword evidence="4" id="KW-1185">Reference proteome</keyword>
<evidence type="ECO:0000313" key="3">
    <source>
        <dbReference type="EMBL" id="KAK7848048.1"/>
    </source>
</evidence>
<dbReference type="Pfam" id="PF13966">
    <property type="entry name" value="zf-RVT"/>
    <property type="match status" value="1"/>
</dbReference>
<gene>
    <name evidence="3" type="ORF">CFP56_005649</name>
</gene>
<sequence length="211" mass="24045">MDAEDKLIWPSNSDGIYSVKAGYRLLVSEELNSSNDSSFLQQPKNTWKSLWSLKIPNRTKTMLWRATKDALPTRANLTRRKVLMNPTCPGCDAEPESTLHALWSCPKLKEVWNVHFESLQNETRGPSNFLEVFKTCLEKSQHADLFAMLADQIWLRRNKLRLGEEAVDLKQLNSRARDALHDFQLASVTSPNPPPVCDFPAHSQTREHGST</sequence>
<organism evidence="3 4">
    <name type="scientific">Quercus suber</name>
    <name type="common">Cork oak</name>
    <dbReference type="NCBI Taxonomy" id="58331"/>
    <lineage>
        <taxon>Eukaryota</taxon>
        <taxon>Viridiplantae</taxon>
        <taxon>Streptophyta</taxon>
        <taxon>Embryophyta</taxon>
        <taxon>Tracheophyta</taxon>
        <taxon>Spermatophyta</taxon>
        <taxon>Magnoliopsida</taxon>
        <taxon>eudicotyledons</taxon>
        <taxon>Gunneridae</taxon>
        <taxon>Pentapetalae</taxon>
        <taxon>rosids</taxon>
        <taxon>fabids</taxon>
        <taxon>Fagales</taxon>
        <taxon>Fagaceae</taxon>
        <taxon>Quercus</taxon>
    </lineage>
</organism>
<dbReference type="AlphaFoldDB" id="A0AAW0LB12"/>
<feature type="region of interest" description="Disordered" evidence="1">
    <location>
        <begin position="191"/>
        <end position="211"/>
    </location>
</feature>
<accession>A0AAW0LB12</accession>
<comment type="caution">
    <text evidence="3">The sequence shown here is derived from an EMBL/GenBank/DDBJ whole genome shotgun (WGS) entry which is preliminary data.</text>
</comment>
<reference evidence="3 4" key="1">
    <citation type="journal article" date="2018" name="Sci. Data">
        <title>The draft genome sequence of cork oak.</title>
        <authorList>
            <person name="Ramos A.M."/>
            <person name="Usie A."/>
            <person name="Barbosa P."/>
            <person name="Barros P.M."/>
            <person name="Capote T."/>
            <person name="Chaves I."/>
            <person name="Simoes F."/>
            <person name="Abreu I."/>
            <person name="Carrasquinho I."/>
            <person name="Faro C."/>
            <person name="Guimaraes J.B."/>
            <person name="Mendonca D."/>
            <person name="Nobrega F."/>
            <person name="Rodrigues L."/>
            <person name="Saibo N.J.M."/>
            <person name="Varela M.C."/>
            <person name="Egas C."/>
            <person name="Matos J."/>
            <person name="Miguel C.M."/>
            <person name="Oliveira M.M."/>
            <person name="Ricardo C.P."/>
            <person name="Goncalves S."/>
        </authorList>
    </citation>
    <scope>NUCLEOTIDE SEQUENCE [LARGE SCALE GENOMIC DNA]</scope>
    <source>
        <strain evidence="4">cv. HL8</strain>
    </source>
</reference>
<proteinExistence type="predicted"/>
<dbReference type="Proteomes" id="UP000237347">
    <property type="component" value="Unassembled WGS sequence"/>
</dbReference>
<dbReference type="InterPro" id="IPR026960">
    <property type="entry name" value="RVT-Znf"/>
</dbReference>
<evidence type="ECO:0000313" key="4">
    <source>
        <dbReference type="Proteomes" id="UP000237347"/>
    </source>
</evidence>
<evidence type="ECO:0000259" key="2">
    <source>
        <dbReference type="Pfam" id="PF13966"/>
    </source>
</evidence>
<evidence type="ECO:0000256" key="1">
    <source>
        <dbReference type="SAM" id="MobiDB-lite"/>
    </source>
</evidence>
<protein>
    <submittedName>
        <fullName evidence="3">Ribonuclease h protein</fullName>
    </submittedName>
</protein>
<feature type="domain" description="Reverse transcriptase zinc-binding" evidence="2">
    <location>
        <begin position="17"/>
        <end position="112"/>
    </location>
</feature>
<name>A0AAW0LB12_QUESU</name>
<dbReference type="EMBL" id="PKMF04000132">
    <property type="protein sequence ID" value="KAK7848048.1"/>
    <property type="molecule type" value="Genomic_DNA"/>
</dbReference>